<dbReference type="RefSeq" id="WP_112085747.1">
    <property type="nucleotide sequence ID" value="NZ_QLSV01000005.1"/>
</dbReference>
<protein>
    <submittedName>
        <fullName evidence="3">Anti-sigma-K factor rskA</fullName>
    </submittedName>
</protein>
<dbReference type="GO" id="GO:0005886">
    <property type="term" value="C:plasma membrane"/>
    <property type="evidence" value="ECO:0007669"/>
    <property type="project" value="InterPro"/>
</dbReference>
<gene>
    <name evidence="3" type="ORF">B0I10_105173</name>
</gene>
<evidence type="ECO:0000259" key="2">
    <source>
        <dbReference type="Pfam" id="PF10099"/>
    </source>
</evidence>
<name>A0A328WQF3_9FLAO</name>
<evidence type="ECO:0000256" key="1">
    <source>
        <dbReference type="SAM" id="Coils"/>
    </source>
</evidence>
<dbReference type="InterPro" id="IPR018764">
    <property type="entry name" value="RskA_C"/>
</dbReference>
<dbReference type="EMBL" id="QLSV01000005">
    <property type="protein sequence ID" value="RAR48560.1"/>
    <property type="molecule type" value="Genomic_DNA"/>
</dbReference>
<proteinExistence type="predicted"/>
<evidence type="ECO:0000313" key="3">
    <source>
        <dbReference type="EMBL" id="RAR48560.1"/>
    </source>
</evidence>
<dbReference type="AlphaFoldDB" id="A0A328WQF3"/>
<dbReference type="PANTHER" id="PTHR37461:SF1">
    <property type="entry name" value="ANTI-SIGMA-K FACTOR RSKA"/>
    <property type="match status" value="1"/>
</dbReference>
<dbReference type="GO" id="GO:0016989">
    <property type="term" value="F:sigma factor antagonist activity"/>
    <property type="evidence" value="ECO:0007669"/>
    <property type="project" value="TreeGrafter"/>
</dbReference>
<dbReference type="Proteomes" id="UP000249518">
    <property type="component" value="Unassembled WGS sequence"/>
</dbReference>
<keyword evidence="4" id="KW-1185">Reference proteome</keyword>
<organism evidence="3 4">
    <name type="scientific">Flavobacterium lacus</name>
    <dbReference type="NCBI Taxonomy" id="1353778"/>
    <lineage>
        <taxon>Bacteria</taxon>
        <taxon>Pseudomonadati</taxon>
        <taxon>Bacteroidota</taxon>
        <taxon>Flavobacteriia</taxon>
        <taxon>Flavobacteriales</taxon>
        <taxon>Flavobacteriaceae</taxon>
        <taxon>Flavobacterium</taxon>
    </lineage>
</organism>
<reference evidence="3 4" key="1">
    <citation type="submission" date="2018-06" db="EMBL/GenBank/DDBJ databases">
        <title>Genomic Encyclopedia of Type Strains, Phase III (KMG-III): the genomes of soil and plant-associated and newly described type strains.</title>
        <authorList>
            <person name="Whitman W."/>
        </authorList>
    </citation>
    <scope>NUCLEOTIDE SEQUENCE [LARGE SCALE GENOMIC DNA]</scope>
    <source>
        <strain evidence="3 4">CGMCC 1.12504</strain>
    </source>
</reference>
<comment type="caution">
    <text evidence="3">The sequence shown here is derived from an EMBL/GenBank/DDBJ whole genome shotgun (WGS) entry which is preliminary data.</text>
</comment>
<dbReference type="PANTHER" id="PTHR37461">
    <property type="entry name" value="ANTI-SIGMA-K FACTOR RSKA"/>
    <property type="match status" value="1"/>
</dbReference>
<feature type="domain" description="Anti-sigma K factor RskA C-terminal" evidence="2">
    <location>
        <begin position="97"/>
        <end position="255"/>
    </location>
</feature>
<evidence type="ECO:0000313" key="4">
    <source>
        <dbReference type="Proteomes" id="UP000249518"/>
    </source>
</evidence>
<dbReference type="Pfam" id="PF10099">
    <property type="entry name" value="RskA_C"/>
    <property type="match status" value="1"/>
</dbReference>
<dbReference type="InterPro" id="IPR051474">
    <property type="entry name" value="Anti-sigma-K/W_factor"/>
</dbReference>
<sequence>MSTQEYIESGILELYVYGKLNDSEIEEVVKMSKQHAEIKTEIIEIENAMVYLSGSVAPRLSGKNYEAIKQQIFGDTTKVVELKSEAKPKSGISQYLGWAAAIVFLVGGVYLYQQVEGKKEAISNIEKEKGKLQEAVVDLELKNKANEEALALVRDPKNTIVPLAGQEVSPTSYAKVYWNQETQTVYVDGAGLPEPPEGYVYQVWALKLNPLTPLSIGLLDDFKGDNKRLFPVDNVVEAEAFGITLEPAGGSVSPTLEQLYTLGKV</sequence>
<keyword evidence="1" id="KW-0175">Coiled coil</keyword>
<accession>A0A328WQF3</accession>
<feature type="coiled-coil region" evidence="1">
    <location>
        <begin position="115"/>
        <end position="142"/>
    </location>
</feature>
<dbReference type="OrthoDB" id="1420916at2"/>
<dbReference type="GO" id="GO:0006417">
    <property type="term" value="P:regulation of translation"/>
    <property type="evidence" value="ECO:0007669"/>
    <property type="project" value="TreeGrafter"/>
</dbReference>